<dbReference type="GO" id="GO:0005829">
    <property type="term" value="C:cytosol"/>
    <property type="evidence" value="ECO:0007669"/>
    <property type="project" value="TreeGrafter"/>
</dbReference>
<comment type="catalytic activity">
    <reaction evidence="9">
        <text>tRNA(Asp) + L-aspartate + ATP = L-aspartyl-tRNA(Asp) + AMP + diphosphate</text>
        <dbReference type="Rhea" id="RHEA:19649"/>
        <dbReference type="Rhea" id="RHEA-COMP:9660"/>
        <dbReference type="Rhea" id="RHEA-COMP:9678"/>
        <dbReference type="ChEBI" id="CHEBI:29991"/>
        <dbReference type="ChEBI" id="CHEBI:30616"/>
        <dbReference type="ChEBI" id="CHEBI:33019"/>
        <dbReference type="ChEBI" id="CHEBI:78442"/>
        <dbReference type="ChEBI" id="CHEBI:78516"/>
        <dbReference type="ChEBI" id="CHEBI:456215"/>
        <dbReference type="EC" id="6.1.1.12"/>
    </reaction>
</comment>
<dbReference type="NCBIfam" id="NF003483">
    <property type="entry name" value="PRK05159.1"/>
    <property type="match status" value="1"/>
</dbReference>
<gene>
    <name evidence="9 11" type="primary">aspS</name>
    <name evidence="11" type="ORF">H8S23_08945</name>
</gene>
<dbReference type="InterPro" id="IPR045864">
    <property type="entry name" value="aa-tRNA-synth_II/BPL/LPL"/>
</dbReference>
<dbReference type="SUPFAM" id="SSF50249">
    <property type="entry name" value="Nucleic acid-binding proteins"/>
    <property type="match status" value="1"/>
</dbReference>
<dbReference type="PRINTS" id="PR01042">
    <property type="entry name" value="TRNASYNTHASP"/>
</dbReference>
<dbReference type="GO" id="GO:0016740">
    <property type="term" value="F:transferase activity"/>
    <property type="evidence" value="ECO:0007669"/>
    <property type="project" value="UniProtKB-ARBA"/>
</dbReference>
<keyword evidence="12" id="KW-1185">Reference proteome</keyword>
<dbReference type="InterPro" id="IPR012340">
    <property type="entry name" value="NA-bd_OB-fold"/>
</dbReference>
<comment type="caution">
    <text evidence="9">Lacks conserved residue(s) required for the propagation of feature annotation.</text>
</comment>
<dbReference type="AlphaFoldDB" id="A0A923L199"/>
<evidence type="ECO:0000259" key="10">
    <source>
        <dbReference type="PROSITE" id="PS50862"/>
    </source>
</evidence>
<keyword evidence="7 9" id="KW-0648">Protein biosynthesis</keyword>
<comment type="similarity">
    <text evidence="2 9">Belongs to the class-II aminoacyl-tRNA synthetase family. Type 2 subfamily.</text>
</comment>
<dbReference type="GO" id="GO:0004815">
    <property type="term" value="F:aspartate-tRNA ligase activity"/>
    <property type="evidence" value="ECO:0007669"/>
    <property type="project" value="UniProtKB-UniRule"/>
</dbReference>
<dbReference type="GO" id="GO:0140096">
    <property type="term" value="F:catalytic activity, acting on a protein"/>
    <property type="evidence" value="ECO:0007669"/>
    <property type="project" value="UniProtKB-ARBA"/>
</dbReference>
<feature type="binding site" evidence="9">
    <location>
        <begin position="411"/>
        <end position="414"/>
    </location>
    <ligand>
        <name>ATP</name>
        <dbReference type="ChEBI" id="CHEBI:30616"/>
    </ligand>
</feature>
<dbReference type="InterPro" id="IPR004364">
    <property type="entry name" value="Aa-tRNA-synt_II"/>
</dbReference>
<dbReference type="HAMAP" id="MF_02075">
    <property type="entry name" value="Asp_tRNA_synth_type2"/>
    <property type="match status" value="1"/>
</dbReference>
<dbReference type="PANTHER" id="PTHR43450">
    <property type="entry name" value="ASPARTYL-TRNA SYNTHETASE"/>
    <property type="match status" value="1"/>
</dbReference>
<evidence type="ECO:0000256" key="4">
    <source>
        <dbReference type="ARBA" id="ARBA00022598"/>
    </source>
</evidence>
<feature type="binding site" evidence="9">
    <location>
        <begin position="218"/>
        <end position="220"/>
    </location>
    <ligand>
        <name>ATP</name>
        <dbReference type="ChEBI" id="CHEBI:30616"/>
    </ligand>
</feature>
<dbReference type="GO" id="GO:0003723">
    <property type="term" value="F:RNA binding"/>
    <property type="evidence" value="ECO:0007669"/>
    <property type="project" value="TreeGrafter"/>
</dbReference>
<evidence type="ECO:0000256" key="8">
    <source>
        <dbReference type="ARBA" id="ARBA00023146"/>
    </source>
</evidence>
<feature type="binding site" evidence="9">
    <location>
        <begin position="226"/>
        <end position="228"/>
    </location>
    <ligand>
        <name>ATP</name>
        <dbReference type="ChEBI" id="CHEBI:30616"/>
    </ligand>
</feature>
<keyword evidence="4 9" id="KW-0436">Ligase</keyword>
<dbReference type="SUPFAM" id="SSF55681">
    <property type="entry name" value="Class II aaRS and biotin synthetases"/>
    <property type="match status" value="1"/>
</dbReference>
<organism evidence="11 12">
    <name type="scientific">Anaerofilum hominis</name>
    <dbReference type="NCBI Taxonomy" id="2763016"/>
    <lineage>
        <taxon>Bacteria</taxon>
        <taxon>Bacillati</taxon>
        <taxon>Bacillota</taxon>
        <taxon>Clostridia</taxon>
        <taxon>Eubacteriales</taxon>
        <taxon>Oscillospiraceae</taxon>
        <taxon>Anaerofilum</taxon>
    </lineage>
</organism>
<dbReference type="GO" id="GO:0006422">
    <property type="term" value="P:aspartyl-tRNA aminoacylation"/>
    <property type="evidence" value="ECO:0007669"/>
    <property type="project" value="UniProtKB-UniRule"/>
</dbReference>
<feature type="binding site" evidence="9">
    <location>
        <position position="218"/>
    </location>
    <ligand>
        <name>L-aspartate</name>
        <dbReference type="ChEBI" id="CHEBI:29991"/>
    </ligand>
</feature>
<evidence type="ECO:0000256" key="1">
    <source>
        <dbReference type="ARBA" id="ARBA00004496"/>
    </source>
</evidence>
<comment type="function">
    <text evidence="9">Catalyzes the attachment of L-aspartate to tRNA(Asp) in a two-step reaction: L-aspartate is first activated by ATP to form Asp-AMP and then transferred to the acceptor end of tRNA(Asp).</text>
</comment>
<feature type="binding site" evidence="9">
    <location>
        <position position="363"/>
    </location>
    <ligand>
        <name>ATP</name>
        <dbReference type="ChEBI" id="CHEBI:30616"/>
    </ligand>
</feature>
<dbReference type="InterPro" id="IPR004523">
    <property type="entry name" value="Asp-tRNA_synthase_2"/>
</dbReference>
<dbReference type="Gene3D" id="3.30.930.10">
    <property type="entry name" value="Bira Bifunctional Protein, Domain 2"/>
    <property type="match status" value="1"/>
</dbReference>
<feature type="domain" description="Aminoacyl-transfer RNA synthetases class-II family profile" evidence="10">
    <location>
        <begin position="142"/>
        <end position="432"/>
    </location>
</feature>
<feature type="binding site" evidence="9">
    <location>
        <position position="366"/>
    </location>
    <ligand>
        <name>L-aspartate</name>
        <dbReference type="ChEBI" id="CHEBI:29991"/>
    </ligand>
</feature>
<reference evidence="11" key="1">
    <citation type="submission" date="2020-08" db="EMBL/GenBank/DDBJ databases">
        <title>Genome public.</title>
        <authorList>
            <person name="Liu C."/>
            <person name="Sun Q."/>
        </authorList>
    </citation>
    <scope>NUCLEOTIDE SEQUENCE</scope>
    <source>
        <strain evidence="11">BX8</strain>
    </source>
</reference>
<protein>
    <recommendedName>
        <fullName evidence="9">Aspartate--tRNA ligase</fullName>
        <ecNumber evidence="9">6.1.1.12</ecNumber>
    </recommendedName>
    <alternativeName>
        <fullName evidence="9">Aspartyl-tRNA synthetase</fullName>
        <shortName evidence="9">AspRS</shortName>
    </alternativeName>
</protein>
<evidence type="ECO:0000256" key="3">
    <source>
        <dbReference type="ARBA" id="ARBA00022490"/>
    </source>
</evidence>
<dbReference type="PANTHER" id="PTHR43450:SF1">
    <property type="entry name" value="ASPARTATE--TRNA LIGASE, CYTOPLASMIC"/>
    <property type="match status" value="1"/>
</dbReference>
<sequence length="440" mass="48986">MMKEIRGEQLPGCMTPGRLAEMAGRKATVEGCVHNIRALGGIAFVILRTGRYLLQTVYDQSVCRDDAAALEDGCYISATGTVRLEQRAAGGVELLLDGFEVLSRPAAPYPLNMADRSLKATLGTNLEYRAVALRHPRERAVFRVMEGIENGFRDFMLRNDFAEIHSPKITAISAEGGAEVFRLKYFGSDAVLAQSPQFYKQMGVAFFDRVFEVGEVYRAELHNTSRHLNEYVGLDFEMGYIRDMTDVMNMETAMLRHVMAHLAENYQPEIELLGVRLPAVEAIPAVKFADALAYLKTVGGGKNRNDLTADDEVLLCSHILQQTGSEFVFVTHFPSAKRPFYVMDDQENPKEALSFDLLFRGLEITTGGQRIHDYAQQVAKMKARNMDPADFESFLAAHKYGLPPHGGLGIGLERLTSKLCDLANIRQASLFPRDLNHLAP</sequence>
<accession>A0A923L199</accession>
<evidence type="ECO:0000256" key="7">
    <source>
        <dbReference type="ARBA" id="ARBA00022917"/>
    </source>
</evidence>
<evidence type="ECO:0000313" key="12">
    <source>
        <dbReference type="Proteomes" id="UP000659630"/>
    </source>
</evidence>
<dbReference type="InterPro" id="IPR006195">
    <property type="entry name" value="aa-tRNA-synth_II"/>
</dbReference>
<dbReference type="EC" id="6.1.1.12" evidence="9"/>
<evidence type="ECO:0000256" key="5">
    <source>
        <dbReference type="ARBA" id="ARBA00022741"/>
    </source>
</evidence>
<comment type="subunit">
    <text evidence="9">Homodimer.</text>
</comment>
<dbReference type="InterPro" id="IPR004365">
    <property type="entry name" value="NA-bd_OB_tRNA"/>
</dbReference>
<dbReference type="GO" id="GO:0005524">
    <property type="term" value="F:ATP binding"/>
    <property type="evidence" value="ECO:0007669"/>
    <property type="project" value="UniProtKB-UniRule"/>
</dbReference>
<feature type="binding site" evidence="9">
    <location>
        <position position="370"/>
    </location>
    <ligand>
        <name>L-aspartate</name>
        <dbReference type="ChEBI" id="CHEBI:29991"/>
    </ligand>
</feature>
<dbReference type="EMBL" id="JACONZ010000003">
    <property type="protein sequence ID" value="MBC5581632.1"/>
    <property type="molecule type" value="Genomic_DNA"/>
</dbReference>
<keyword evidence="3 9" id="KW-0963">Cytoplasm</keyword>
<dbReference type="InterPro" id="IPR002312">
    <property type="entry name" value="Asp/Asn-tRNA-synth_IIb"/>
</dbReference>
<evidence type="ECO:0000256" key="2">
    <source>
        <dbReference type="ARBA" id="ARBA00005312"/>
    </source>
</evidence>
<keyword evidence="5 9" id="KW-0547">Nucleotide-binding</keyword>
<evidence type="ECO:0000256" key="6">
    <source>
        <dbReference type="ARBA" id="ARBA00022840"/>
    </source>
</evidence>
<comment type="caution">
    <text evidence="11">The sequence shown here is derived from an EMBL/GenBank/DDBJ whole genome shotgun (WGS) entry which is preliminary data.</text>
</comment>
<proteinExistence type="inferred from homology"/>
<keyword evidence="6 9" id="KW-0067">ATP-binding</keyword>
<feature type="region of interest" description="Aspartate" evidence="9">
    <location>
        <begin position="197"/>
        <end position="200"/>
    </location>
</feature>
<evidence type="ECO:0000313" key="11">
    <source>
        <dbReference type="EMBL" id="MBC5581632.1"/>
    </source>
</evidence>
<keyword evidence="8 9" id="KW-0030">Aminoacyl-tRNA synthetase</keyword>
<dbReference type="Proteomes" id="UP000659630">
    <property type="component" value="Unassembled WGS sequence"/>
</dbReference>
<feature type="binding site" evidence="9">
    <location>
        <position position="175"/>
    </location>
    <ligand>
        <name>L-aspartate</name>
        <dbReference type="ChEBI" id="CHEBI:29991"/>
    </ligand>
</feature>
<evidence type="ECO:0000256" key="9">
    <source>
        <dbReference type="HAMAP-Rule" id="MF_02075"/>
    </source>
</evidence>
<dbReference type="Pfam" id="PF00152">
    <property type="entry name" value="tRNA-synt_2"/>
    <property type="match status" value="1"/>
</dbReference>
<dbReference type="Pfam" id="PF01336">
    <property type="entry name" value="tRNA_anti-codon"/>
    <property type="match status" value="1"/>
</dbReference>
<name>A0A923L199_9FIRM</name>
<dbReference type="Gene3D" id="2.40.50.140">
    <property type="entry name" value="Nucleic acid-binding proteins"/>
    <property type="match status" value="1"/>
</dbReference>
<dbReference type="GO" id="GO:0017101">
    <property type="term" value="C:aminoacyl-tRNA synthetase multienzyme complex"/>
    <property type="evidence" value="ECO:0007669"/>
    <property type="project" value="TreeGrafter"/>
</dbReference>
<dbReference type="PROSITE" id="PS50862">
    <property type="entry name" value="AA_TRNA_LIGASE_II"/>
    <property type="match status" value="1"/>
</dbReference>
<comment type="subcellular location">
    <subcellularLocation>
        <location evidence="1 9">Cytoplasm</location>
    </subcellularLocation>
</comment>